<protein>
    <recommendedName>
        <fullName evidence="10">Cation-transporting P-type ATPase N-terminal domain-containing protein</fullName>
    </recommendedName>
</protein>
<evidence type="ECO:0000259" key="10">
    <source>
        <dbReference type="SMART" id="SM00831"/>
    </source>
</evidence>
<keyword evidence="4" id="KW-0067">ATP-binding</keyword>
<feature type="compositionally biased region" description="Low complexity" evidence="8">
    <location>
        <begin position="588"/>
        <end position="600"/>
    </location>
</feature>
<dbReference type="InterPro" id="IPR008250">
    <property type="entry name" value="ATPase_P-typ_transduc_dom_A_sf"/>
</dbReference>
<dbReference type="Gene3D" id="3.40.50.1000">
    <property type="entry name" value="HAD superfamily/HAD-like"/>
    <property type="match status" value="2"/>
</dbReference>
<dbReference type="Proteomes" id="UP001230188">
    <property type="component" value="Unassembled WGS sequence"/>
</dbReference>
<evidence type="ECO:0000256" key="9">
    <source>
        <dbReference type="SAM" id="Phobius"/>
    </source>
</evidence>
<dbReference type="NCBIfam" id="TIGR01494">
    <property type="entry name" value="ATPase_P-type"/>
    <property type="match status" value="2"/>
</dbReference>
<dbReference type="EMBL" id="JAQMWT010000059">
    <property type="protein sequence ID" value="KAJ8611973.1"/>
    <property type="molecule type" value="Genomic_DNA"/>
</dbReference>
<dbReference type="Pfam" id="PF00690">
    <property type="entry name" value="Cation_ATPase_N"/>
    <property type="match status" value="1"/>
</dbReference>
<organism evidence="11 12">
    <name type="scientific">Chrysophaeum taylorii</name>
    <dbReference type="NCBI Taxonomy" id="2483200"/>
    <lineage>
        <taxon>Eukaryota</taxon>
        <taxon>Sar</taxon>
        <taxon>Stramenopiles</taxon>
        <taxon>Ochrophyta</taxon>
        <taxon>Pelagophyceae</taxon>
        <taxon>Pelagomonadales</taxon>
        <taxon>Pelagomonadaceae</taxon>
        <taxon>Chrysophaeum</taxon>
    </lineage>
</organism>
<evidence type="ECO:0000256" key="4">
    <source>
        <dbReference type="ARBA" id="ARBA00022840"/>
    </source>
</evidence>
<keyword evidence="2 9" id="KW-0812">Transmembrane</keyword>
<dbReference type="Pfam" id="PF13246">
    <property type="entry name" value="Cation_ATPase"/>
    <property type="match status" value="1"/>
</dbReference>
<feature type="domain" description="Cation-transporting P-type ATPase N-terminal" evidence="10">
    <location>
        <begin position="11"/>
        <end position="85"/>
    </location>
</feature>
<dbReference type="InterPro" id="IPR001757">
    <property type="entry name" value="P_typ_ATPase"/>
</dbReference>
<keyword evidence="6 9" id="KW-1133">Transmembrane helix</keyword>
<dbReference type="InterPro" id="IPR023298">
    <property type="entry name" value="ATPase_P-typ_TM_dom_sf"/>
</dbReference>
<feature type="transmembrane region" description="Helical" evidence="9">
    <location>
        <begin position="904"/>
        <end position="924"/>
    </location>
</feature>
<reference evidence="11" key="1">
    <citation type="submission" date="2023-01" db="EMBL/GenBank/DDBJ databases">
        <title>Metagenome sequencing of chrysophaentin producing Chrysophaeum taylorii.</title>
        <authorList>
            <person name="Davison J."/>
            <person name="Bewley C."/>
        </authorList>
    </citation>
    <scope>NUCLEOTIDE SEQUENCE</scope>
    <source>
        <strain evidence="11">NIES-1699</strain>
    </source>
</reference>
<dbReference type="SUPFAM" id="SSF81665">
    <property type="entry name" value="Calcium ATPase, transmembrane domain M"/>
    <property type="match status" value="1"/>
</dbReference>
<dbReference type="InterPro" id="IPR004014">
    <property type="entry name" value="ATPase_P-typ_cation-transptr_N"/>
</dbReference>
<feature type="transmembrane region" description="Helical" evidence="9">
    <location>
        <begin position="69"/>
        <end position="86"/>
    </location>
</feature>
<dbReference type="SFLD" id="SFLDS00003">
    <property type="entry name" value="Haloacid_Dehalogenase"/>
    <property type="match status" value="1"/>
</dbReference>
<dbReference type="InterPro" id="IPR036412">
    <property type="entry name" value="HAD-like_sf"/>
</dbReference>
<dbReference type="SMART" id="SM00831">
    <property type="entry name" value="Cation_ATPase_N"/>
    <property type="match status" value="1"/>
</dbReference>
<proteinExistence type="predicted"/>
<comment type="subcellular location">
    <subcellularLocation>
        <location evidence="1">Membrane</location>
        <topology evidence="1">Multi-pass membrane protein</topology>
    </subcellularLocation>
</comment>
<evidence type="ECO:0000256" key="1">
    <source>
        <dbReference type="ARBA" id="ARBA00004141"/>
    </source>
</evidence>
<dbReference type="SUPFAM" id="SSF81660">
    <property type="entry name" value="Metal cation-transporting ATPase, ATP-binding domain N"/>
    <property type="match status" value="1"/>
</dbReference>
<keyword evidence="12" id="KW-1185">Reference proteome</keyword>
<dbReference type="Pfam" id="PF00122">
    <property type="entry name" value="E1-E2_ATPase"/>
    <property type="match status" value="1"/>
</dbReference>
<comment type="caution">
    <text evidence="11">The sequence shown here is derived from an EMBL/GenBank/DDBJ whole genome shotgun (WGS) entry which is preliminary data.</text>
</comment>
<keyword evidence="5" id="KW-1278">Translocase</keyword>
<dbReference type="PROSITE" id="PS00154">
    <property type="entry name" value="ATPASE_E1_E2"/>
    <property type="match status" value="1"/>
</dbReference>
<evidence type="ECO:0000313" key="12">
    <source>
        <dbReference type="Proteomes" id="UP001230188"/>
    </source>
</evidence>
<evidence type="ECO:0000256" key="8">
    <source>
        <dbReference type="SAM" id="MobiDB-lite"/>
    </source>
</evidence>
<dbReference type="InterPro" id="IPR006068">
    <property type="entry name" value="ATPase_P-typ_cation-transptr_C"/>
</dbReference>
<dbReference type="InterPro" id="IPR044492">
    <property type="entry name" value="P_typ_ATPase_HD_dom"/>
</dbReference>
<feature type="transmembrane region" description="Helical" evidence="9">
    <location>
        <begin position="92"/>
        <end position="108"/>
    </location>
</feature>
<dbReference type="Gene3D" id="3.40.1110.10">
    <property type="entry name" value="Calcium-transporting ATPase, cytoplasmic domain N"/>
    <property type="match status" value="3"/>
</dbReference>
<evidence type="ECO:0000256" key="3">
    <source>
        <dbReference type="ARBA" id="ARBA00022741"/>
    </source>
</evidence>
<feature type="transmembrane region" description="Helical" evidence="9">
    <location>
        <begin position="290"/>
        <end position="316"/>
    </location>
</feature>
<dbReference type="InterPro" id="IPR018303">
    <property type="entry name" value="ATPase_P-typ_P_site"/>
</dbReference>
<dbReference type="GO" id="GO:0005524">
    <property type="term" value="F:ATP binding"/>
    <property type="evidence" value="ECO:0007669"/>
    <property type="project" value="UniProtKB-KW"/>
</dbReference>
<dbReference type="InterPro" id="IPR023214">
    <property type="entry name" value="HAD_sf"/>
</dbReference>
<evidence type="ECO:0000256" key="7">
    <source>
        <dbReference type="ARBA" id="ARBA00023136"/>
    </source>
</evidence>
<dbReference type="PANTHER" id="PTHR42861">
    <property type="entry name" value="CALCIUM-TRANSPORTING ATPASE"/>
    <property type="match status" value="1"/>
</dbReference>
<dbReference type="SFLD" id="SFLDF00027">
    <property type="entry name" value="p-type_atpase"/>
    <property type="match status" value="1"/>
</dbReference>
<name>A0AAD7XTH8_9STRA</name>
<feature type="region of interest" description="Disordered" evidence="8">
    <location>
        <begin position="574"/>
        <end position="614"/>
    </location>
</feature>
<dbReference type="SUPFAM" id="SSF81653">
    <property type="entry name" value="Calcium ATPase, transduction domain A"/>
    <property type="match status" value="1"/>
</dbReference>
<accession>A0AAD7XTH8</accession>
<dbReference type="SUPFAM" id="SSF56784">
    <property type="entry name" value="HAD-like"/>
    <property type="match status" value="1"/>
</dbReference>
<dbReference type="Pfam" id="PF00689">
    <property type="entry name" value="Cation_ATPase_C"/>
    <property type="match status" value="1"/>
</dbReference>
<evidence type="ECO:0000256" key="2">
    <source>
        <dbReference type="ARBA" id="ARBA00022692"/>
    </source>
</evidence>
<keyword evidence="7 9" id="KW-0472">Membrane</keyword>
<dbReference type="AlphaFoldDB" id="A0AAD7XTH8"/>
<dbReference type="Pfam" id="PF00702">
    <property type="entry name" value="Hydrolase"/>
    <property type="match status" value="1"/>
</dbReference>
<dbReference type="SFLD" id="SFLDG00002">
    <property type="entry name" value="C1.7:_P-type_atpase_like"/>
    <property type="match status" value="1"/>
</dbReference>
<dbReference type="InterPro" id="IPR059000">
    <property type="entry name" value="ATPase_P-type_domA"/>
</dbReference>
<feature type="transmembrane region" description="Helical" evidence="9">
    <location>
        <begin position="265"/>
        <end position="284"/>
    </location>
</feature>
<evidence type="ECO:0000256" key="6">
    <source>
        <dbReference type="ARBA" id="ARBA00022989"/>
    </source>
</evidence>
<feature type="transmembrane region" description="Helical" evidence="9">
    <location>
        <begin position="936"/>
        <end position="957"/>
    </location>
</feature>
<dbReference type="GO" id="GO:0016887">
    <property type="term" value="F:ATP hydrolysis activity"/>
    <property type="evidence" value="ECO:0007669"/>
    <property type="project" value="InterPro"/>
</dbReference>
<feature type="transmembrane region" description="Helical" evidence="9">
    <location>
        <begin position="978"/>
        <end position="998"/>
    </location>
</feature>
<evidence type="ECO:0000313" key="11">
    <source>
        <dbReference type="EMBL" id="KAJ8611973.1"/>
    </source>
</evidence>
<sequence length="1086" mass="114981">MSEGLRCTERRIVEGTSDEVARFLRCDPKRGLSSEEVARRRSVHGLNELEQDAPEHPCAKFASQLKEPLVLLLFASAIISTCLGQYDDAISIALAVLIVTFVAFVQEMRSEASLKALASLVPPKATVVRNGRPPETVLASELVPGDAVDVVAGARVPADCRVVESLELVVDESSLSGESEPVAKTAASALGNRTKNGGEASVTLPVAECATVVFMGTFVRGGRCRAVVVCTGGKTEFGRAATDMKELKVQRSPLQQGMDDLGRRLSFASICVIVAIGVAGLLRGERLLDVFTIGVSLAVAAIPEGLPICVAVTLALGVMRMARRNAVVKRLPAVEALGCTDVLCVDKTGTLTLNEMSLAEIWCPPIALSGTASLSNGARAAAQREIRLRRLATPLDGEPPSSGGIELDPPLASKKSAHHRYALVVNNQEFSADILPSQVSRLIDAACVCSNATLSNGALDAAVGLPTEVAILAAARDLGVPDRRPELQRIHETPFTSDRKRMDVTVVDASSTRNKPATFVKGAFEAVWPEVSYCYANDVVTPVDAHVEQATRNAIHELSLRGLRVVTVAHSYYAPPPSQYRPTPRSTGLGSLGRSLFSSGADDDDDDDEEDDYYEEEAAAAALSVFPSSGGRNNRQFGGGGGGGVVAVSGNDDPATSGSRLVFLGLVALSDPARPSALAAVSALKDRGARVVMMTGDSRDTARAIARDVGILSDLEGLDASGEEIDRWKELGEVNTQLSRGVVVLYRVSPRHKLEIVRALQNSGSVVAMTGDGVNDAPALRAADVGVAMGGGRGTDVATEAADVVLTDDDVFSIVAAVDEGKAIFHNIRNFITFQLSTSLAALGLVAVAHLLDFPTPLNAMQVLWINIIMDGPPAQSLGVEPVDVAVTRCPPRSRAEPIVTRHIFIRVITSAILICSGTLAVLASELPADETTDEATRRASTMTFTTFVFFDMFNALACRSDSAIVGSKRLPLAANRAFGFAVGGSILGQLSVIYWAPLRAVFHTEPLPLRDLFKILLVASSVLVLDIARKLDLFGLRRAAAFPLSPRTNKGNTKLGSPCRRTTALVCRAIAGRQHKASAQLDHVV</sequence>
<dbReference type="GO" id="GO:0016020">
    <property type="term" value="C:membrane"/>
    <property type="evidence" value="ECO:0007669"/>
    <property type="project" value="UniProtKB-SubCell"/>
</dbReference>
<dbReference type="PRINTS" id="PR00119">
    <property type="entry name" value="CATATPASE"/>
</dbReference>
<dbReference type="Gene3D" id="2.70.150.10">
    <property type="entry name" value="Calcium-transporting ATPase, cytoplasmic transduction domain A"/>
    <property type="match status" value="1"/>
</dbReference>
<dbReference type="InterPro" id="IPR023299">
    <property type="entry name" value="ATPase_P-typ_cyto_dom_N"/>
</dbReference>
<dbReference type="Gene3D" id="1.20.1110.10">
    <property type="entry name" value="Calcium-transporting ATPase, transmembrane domain"/>
    <property type="match status" value="2"/>
</dbReference>
<feature type="compositionally biased region" description="Acidic residues" evidence="8">
    <location>
        <begin position="601"/>
        <end position="614"/>
    </location>
</feature>
<keyword evidence="3" id="KW-0547">Nucleotide-binding</keyword>
<evidence type="ECO:0000256" key="5">
    <source>
        <dbReference type="ARBA" id="ARBA00022967"/>
    </source>
</evidence>
<gene>
    <name evidence="11" type="ORF">CTAYLR_004361</name>
</gene>